<dbReference type="PANTHER" id="PTHR44688">
    <property type="entry name" value="DNA-BINDING TRANSCRIPTIONAL ACTIVATOR DEVR_DOSR"/>
    <property type="match status" value="1"/>
</dbReference>
<dbReference type="PROSITE" id="PS50110">
    <property type="entry name" value="RESPONSE_REGULATORY"/>
    <property type="match status" value="1"/>
</dbReference>
<comment type="caution">
    <text evidence="9">The sequence shown here is derived from an EMBL/GenBank/DDBJ whole genome shotgun (WGS) entry which is preliminary data.</text>
</comment>
<dbReference type="GO" id="GO:0003677">
    <property type="term" value="F:DNA binding"/>
    <property type="evidence" value="ECO:0007669"/>
    <property type="project" value="UniProtKB-KW"/>
</dbReference>
<dbReference type="InterPro" id="IPR036388">
    <property type="entry name" value="WH-like_DNA-bd_sf"/>
</dbReference>
<dbReference type="InterPro" id="IPR001789">
    <property type="entry name" value="Sig_transdc_resp-reg_receiver"/>
</dbReference>
<gene>
    <name evidence="9" type="ORF">NS334_09725</name>
</gene>
<evidence type="ECO:0000259" key="8">
    <source>
        <dbReference type="PROSITE" id="PS50110"/>
    </source>
</evidence>
<evidence type="ECO:0008006" key="11">
    <source>
        <dbReference type="Google" id="ProtNLM"/>
    </source>
</evidence>
<organism evidence="9 10">
    <name type="scientific">Sphingomonas endophytica</name>
    <dbReference type="NCBI Taxonomy" id="869719"/>
    <lineage>
        <taxon>Bacteria</taxon>
        <taxon>Pseudomonadati</taxon>
        <taxon>Pseudomonadota</taxon>
        <taxon>Alphaproteobacteria</taxon>
        <taxon>Sphingomonadales</taxon>
        <taxon>Sphingomonadaceae</taxon>
        <taxon>Sphingomonas</taxon>
    </lineage>
</organism>
<keyword evidence="5" id="KW-0804">Transcription</keyword>
<dbReference type="PANTHER" id="PTHR44688:SF16">
    <property type="entry name" value="DNA-BINDING TRANSCRIPTIONAL ACTIVATOR DEVR_DOSR"/>
    <property type="match status" value="1"/>
</dbReference>
<dbReference type="GO" id="GO:0006355">
    <property type="term" value="P:regulation of DNA-templated transcription"/>
    <property type="evidence" value="ECO:0007669"/>
    <property type="project" value="InterPro"/>
</dbReference>
<keyword evidence="2" id="KW-0902">Two-component regulatory system</keyword>
<proteinExistence type="predicted"/>
<evidence type="ECO:0000256" key="2">
    <source>
        <dbReference type="ARBA" id="ARBA00023012"/>
    </source>
</evidence>
<evidence type="ECO:0000256" key="4">
    <source>
        <dbReference type="ARBA" id="ARBA00023125"/>
    </source>
</evidence>
<dbReference type="Gene3D" id="3.40.50.2300">
    <property type="match status" value="1"/>
</dbReference>
<dbReference type="AlphaFoldDB" id="A0A147I281"/>
<dbReference type="Pfam" id="PF00196">
    <property type="entry name" value="GerE"/>
    <property type="match status" value="1"/>
</dbReference>
<dbReference type="Proteomes" id="UP000074310">
    <property type="component" value="Unassembled WGS sequence"/>
</dbReference>
<sequence>MTAEPNGPSPVFVVEDDDAMRDAIEALLRMCGHDVRSYVNGAAFMAAIGEAQTGCIVMDVRMPEIDGLAFQRHMAEAGIALPIIFISGYADVALSVTAMRQGAFMFLTKPFRDQDLLDAVSDALRSERETRGHRVEAAAARAAFAALTPRERQIMTDMTHGEPNKVIAARLDLSEAMVKVIRAGIMRKMNASSLPHLTRLAERHGLT</sequence>
<feature type="modified residue" description="4-aspartylphosphate" evidence="6">
    <location>
        <position position="59"/>
    </location>
</feature>
<evidence type="ECO:0000256" key="6">
    <source>
        <dbReference type="PROSITE-ProRule" id="PRU00169"/>
    </source>
</evidence>
<dbReference type="CDD" id="cd06170">
    <property type="entry name" value="LuxR_C_like"/>
    <property type="match status" value="1"/>
</dbReference>
<feature type="domain" description="Response regulatory" evidence="8">
    <location>
        <begin position="10"/>
        <end position="124"/>
    </location>
</feature>
<reference evidence="9 10" key="1">
    <citation type="journal article" date="2016" name="Front. Microbiol.">
        <title>Genomic Resource of Rice Seed Associated Bacteria.</title>
        <authorList>
            <person name="Midha S."/>
            <person name="Bansal K."/>
            <person name="Sharma S."/>
            <person name="Kumar N."/>
            <person name="Patil P.P."/>
            <person name="Chaudhry V."/>
            <person name="Patil P.B."/>
        </authorList>
    </citation>
    <scope>NUCLEOTIDE SEQUENCE [LARGE SCALE GENOMIC DNA]</scope>
    <source>
        <strain evidence="9 10">NS334</strain>
    </source>
</reference>
<dbReference type="InterPro" id="IPR000792">
    <property type="entry name" value="Tscrpt_reg_LuxR_C"/>
</dbReference>
<keyword evidence="1 6" id="KW-0597">Phosphoprotein</keyword>
<evidence type="ECO:0000256" key="1">
    <source>
        <dbReference type="ARBA" id="ARBA00022553"/>
    </source>
</evidence>
<accession>A0A147I281</accession>
<dbReference type="InterPro" id="IPR011006">
    <property type="entry name" value="CheY-like_superfamily"/>
</dbReference>
<dbReference type="InterPro" id="IPR016032">
    <property type="entry name" value="Sig_transdc_resp-reg_C-effctor"/>
</dbReference>
<dbReference type="RefSeq" id="WP_058755775.1">
    <property type="nucleotide sequence ID" value="NZ_LDTB01000033.1"/>
</dbReference>
<evidence type="ECO:0000256" key="5">
    <source>
        <dbReference type="ARBA" id="ARBA00023163"/>
    </source>
</evidence>
<evidence type="ECO:0000313" key="9">
    <source>
        <dbReference type="EMBL" id="KTT72038.1"/>
    </source>
</evidence>
<dbReference type="PROSITE" id="PS50043">
    <property type="entry name" value="HTH_LUXR_2"/>
    <property type="match status" value="1"/>
</dbReference>
<dbReference type="SUPFAM" id="SSF46894">
    <property type="entry name" value="C-terminal effector domain of the bipartite response regulators"/>
    <property type="match status" value="1"/>
</dbReference>
<dbReference type="FunFam" id="3.40.50.2300:FF:000018">
    <property type="entry name" value="DNA-binding transcriptional regulator NtrC"/>
    <property type="match status" value="1"/>
</dbReference>
<dbReference type="SUPFAM" id="SSF52172">
    <property type="entry name" value="CheY-like"/>
    <property type="match status" value="1"/>
</dbReference>
<dbReference type="SMART" id="SM00421">
    <property type="entry name" value="HTH_LUXR"/>
    <property type="match status" value="1"/>
</dbReference>
<dbReference type="Pfam" id="PF00072">
    <property type="entry name" value="Response_reg"/>
    <property type="match status" value="1"/>
</dbReference>
<dbReference type="GO" id="GO:0000160">
    <property type="term" value="P:phosphorelay signal transduction system"/>
    <property type="evidence" value="ECO:0007669"/>
    <property type="project" value="UniProtKB-KW"/>
</dbReference>
<evidence type="ECO:0000259" key="7">
    <source>
        <dbReference type="PROSITE" id="PS50043"/>
    </source>
</evidence>
<feature type="domain" description="HTH luxR-type" evidence="7">
    <location>
        <begin position="140"/>
        <end position="205"/>
    </location>
</feature>
<dbReference type="OrthoDB" id="9782655at2"/>
<keyword evidence="10" id="KW-1185">Reference proteome</keyword>
<keyword evidence="4" id="KW-0238">DNA-binding</keyword>
<dbReference type="EMBL" id="LDTB01000033">
    <property type="protein sequence ID" value="KTT72038.1"/>
    <property type="molecule type" value="Genomic_DNA"/>
</dbReference>
<protein>
    <recommendedName>
        <fullName evidence="11">Response regulator receiver protein</fullName>
    </recommendedName>
</protein>
<name>A0A147I281_9SPHN</name>
<evidence type="ECO:0000313" key="10">
    <source>
        <dbReference type="Proteomes" id="UP000074310"/>
    </source>
</evidence>
<keyword evidence="3" id="KW-0805">Transcription regulation</keyword>
<dbReference type="PATRIC" id="fig|869719.3.peg.1803"/>
<dbReference type="SMART" id="SM00448">
    <property type="entry name" value="REC"/>
    <property type="match status" value="1"/>
</dbReference>
<dbReference type="Gene3D" id="1.10.10.10">
    <property type="entry name" value="Winged helix-like DNA-binding domain superfamily/Winged helix DNA-binding domain"/>
    <property type="match status" value="1"/>
</dbReference>
<dbReference type="PRINTS" id="PR00038">
    <property type="entry name" value="HTHLUXR"/>
</dbReference>
<evidence type="ECO:0000256" key="3">
    <source>
        <dbReference type="ARBA" id="ARBA00023015"/>
    </source>
</evidence>